<accession>A0A923KIZ3</accession>
<protein>
    <submittedName>
        <fullName evidence="3">Anti-sigma factor</fullName>
    </submittedName>
</protein>
<keyword evidence="1" id="KW-0472">Membrane</keyword>
<gene>
    <name evidence="3" type="ORF">H8K32_15460</name>
</gene>
<comment type="caution">
    <text evidence="3">The sequence shown here is derived from an EMBL/GenBank/DDBJ whole genome shotgun (WGS) entry which is preliminary data.</text>
</comment>
<dbReference type="InterPro" id="IPR018764">
    <property type="entry name" value="RskA_C"/>
</dbReference>
<reference evidence="3" key="1">
    <citation type="submission" date="2020-08" db="EMBL/GenBank/DDBJ databases">
        <title>Novel species isolated from subtropical streams in China.</title>
        <authorList>
            <person name="Lu H."/>
        </authorList>
    </citation>
    <scope>NUCLEOTIDE SEQUENCE</scope>
    <source>
        <strain evidence="3">KACC 12607</strain>
    </source>
</reference>
<dbReference type="GO" id="GO:0006417">
    <property type="term" value="P:regulation of translation"/>
    <property type="evidence" value="ECO:0007669"/>
    <property type="project" value="TreeGrafter"/>
</dbReference>
<dbReference type="InterPro" id="IPR051474">
    <property type="entry name" value="Anti-sigma-K/W_factor"/>
</dbReference>
<keyword evidence="1" id="KW-1133">Transmembrane helix</keyword>
<organism evidence="3 4">
    <name type="scientific">Undibacterium jejuense</name>
    <dbReference type="NCBI Taxonomy" id="1344949"/>
    <lineage>
        <taxon>Bacteria</taxon>
        <taxon>Pseudomonadati</taxon>
        <taxon>Pseudomonadota</taxon>
        <taxon>Betaproteobacteria</taxon>
        <taxon>Burkholderiales</taxon>
        <taxon>Oxalobacteraceae</taxon>
        <taxon>Undibacterium</taxon>
    </lineage>
</organism>
<evidence type="ECO:0000256" key="1">
    <source>
        <dbReference type="SAM" id="Phobius"/>
    </source>
</evidence>
<keyword evidence="1" id="KW-0812">Transmembrane</keyword>
<dbReference type="Pfam" id="PF10099">
    <property type="entry name" value="RskA_C"/>
    <property type="match status" value="1"/>
</dbReference>
<dbReference type="EMBL" id="JACOFV010000015">
    <property type="protein sequence ID" value="MBC3863502.1"/>
    <property type="molecule type" value="Genomic_DNA"/>
</dbReference>
<dbReference type="Proteomes" id="UP000634011">
    <property type="component" value="Unassembled WGS sequence"/>
</dbReference>
<dbReference type="PANTHER" id="PTHR37461:SF1">
    <property type="entry name" value="ANTI-SIGMA-K FACTOR RSKA"/>
    <property type="match status" value="1"/>
</dbReference>
<name>A0A923KIZ3_9BURK</name>
<dbReference type="RefSeq" id="WP_186913450.1">
    <property type="nucleotide sequence ID" value="NZ_JACOFV010000015.1"/>
</dbReference>
<evidence type="ECO:0000259" key="2">
    <source>
        <dbReference type="Pfam" id="PF10099"/>
    </source>
</evidence>
<evidence type="ECO:0000313" key="3">
    <source>
        <dbReference type="EMBL" id="MBC3863502.1"/>
    </source>
</evidence>
<proteinExistence type="predicted"/>
<dbReference type="GO" id="GO:0005886">
    <property type="term" value="C:plasma membrane"/>
    <property type="evidence" value="ECO:0007669"/>
    <property type="project" value="InterPro"/>
</dbReference>
<dbReference type="GO" id="GO:0016989">
    <property type="term" value="F:sigma factor antagonist activity"/>
    <property type="evidence" value="ECO:0007669"/>
    <property type="project" value="TreeGrafter"/>
</dbReference>
<feature type="domain" description="Anti-sigma K factor RskA C-terminal" evidence="2">
    <location>
        <begin position="108"/>
        <end position="234"/>
    </location>
</feature>
<dbReference type="PANTHER" id="PTHR37461">
    <property type="entry name" value="ANTI-SIGMA-K FACTOR RSKA"/>
    <property type="match status" value="1"/>
</dbReference>
<keyword evidence="4" id="KW-1185">Reference proteome</keyword>
<evidence type="ECO:0000313" key="4">
    <source>
        <dbReference type="Proteomes" id="UP000634011"/>
    </source>
</evidence>
<sequence length="243" mass="27230">MNLQNLMANSRLQQKLAAEYVLGSLRGGARRRFEYWLKQEATLRHVVRQWEAHLLPMAELTPAIAPPPQVWERIRQRVGIAVPVHDRWRFWRELRQDLAFWRGLGMVSTAAAMILVSVLFSTLERQQNGAVGNQYVATLTDEKAQAIALITGDKKRGELVVKMVSAQSIRADQSLELWSISKEGKVHSLGLIASAGQVTVRMPEHMLKQEQAVLAISLEPKGGSANPEKPSGPILFKGQWLVI</sequence>
<dbReference type="AlphaFoldDB" id="A0A923KIZ3"/>
<feature type="transmembrane region" description="Helical" evidence="1">
    <location>
        <begin position="99"/>
        <end position="120"/>
    </location>
</feature>